<evidence type="ECO:0000313" key="2">
    <source>
        <dbReference type="EMBL" id="OCX14188.1"/>
    </source>
</evidence>
<dbReference type="OrthoDB" id="9906549at2"/>
<dbReference type="RefSeq" id="WP_065991694.1">
    <property type="nucleotide sequence ID" value="NZ_MDEN01000068.1"/>
</dbReference>
<feature type="transmembrane region" description="Helical" evidence="1">
    <location>
        <begin position="113"/>
        <end position="131"/>
    </location>
</feature>
<feature type="transmembrane region" description="Helical" evidence="1">
    <location>
        <begin position="89"/>
        <end position="107"/>
    </location>
</feature>
<dbReference type="AlphaFoldDB" id="A0A1C2DHF0"/>
<sequence length="158" mass="18226">MESSLHSYVKWYITARAEFCQRVYIDRSTWLKRKLMPFADWDCESVMSQEVDFSIAALSELKKRELAKHSLSLASLTLSNRSEYISDQADAFTTFASLIVVMLAFFSLTLSPWLKLVVASVAFCGLVWLLLQRIELRGKVACYKEIINLLKQYESRHA</sequence>
<organism evidence="2 3">
    <name type="scientific">Pseudomonas graminis</name>
    <dbReference type="NCBI Taxonomy" id="158627"/>
    <lineage>
        <taxon>Bacteria</taxon>
        <taxon>Pseudomonadati</taxon>
        <taxon>Pseudomonadota</taxon>
        <taxon>Gammaproteobacteria</taxon>
        <taxon>Pseudomonadales</taxon>
        <taxon>Pseudomonadaceae</taxon>
        <taxon>Pseudomonas</taxon>
    </lineage>
</organism>
<proteinExistence type="predicted"/>
<evidence type="ECO:0000313" key="3">
    <source>
        <dbReference type="Proteomes" id="UP000095143"/>
    </source>
</evidence>
<keyword evidence="1" id="KW-0472">Membrane</keyword>
<evidence type="ECO:0000256" key="1">
    <source>
        <dbReference type="SAM" id="Phobius"/>
    </source>
</evidence>
<comment type="caution">
    <text evidence="2">The sequence shown here is derived from an EMBL/GenBank/DDBJ whole genome shotgun (WGS) entry which is preliminary data.</text>
</comment>
<protein>
    <submittedName>
        <fullName evidence="2">Uncharacterized protein</fullName>
    </submittedName>
</protein>
<dbReference type="Proteomes" id="UP000095143">
    <property type="component" value="Unassembled WGS sequence"/>
</dbReference>
<keyword evidence="1" id="KW-1133">Transmembrane helix</keyword>
<reference evidence="2 3" key="1">
    <citation type="submission" date="2016-08" db="EMBL/GenBank/DDBJ databases">
        <title>Whole genome sequence of Pseudomonas graminis strain UASWS1507, a potential biological control agent for agriculture.</title>
        <authorList>
            <person name="Crovadore J."/>
            <person name="Calmin G."/>
            <person name="Chablais R."/>
            <person name="Cochard B."/>
            <person name="Lefort F."/>
        </authorList>
    </citation>
    <scope>NUCLEOTIDE SEQUENCE [LARGE SCALE GENOMIC DNA]</scope>
    <source>
        <strain evidence="2 3">UASWS1507</strain>
    </source>
</reference>
<gene>
    <name evidence="2" type="ORF">BBI10_21875</name>
</gene>
<name>A0A1C2DHF0_9PSED</name>
<keyword evidence="1" id="KW-0812">Transmembrane</keyword>
<accession>A0A1C2DHF0</accession>
<dbReference type="EMBL" id="MDEN01000068">
    <property type="protein sequence ID" value="OCX14188.1"/>
    <property type="molecule type" value="Genomic_DNA"/>
</dbReference>